<dbReference type="SUPFAM" id="SSF51445">
    <property type="entry name" value="(Trans)glycosidases"/>
    <property type="match status" value="1"/>
</dbReference>
<gene>
    <name evidence="4" type="ORF">F5X71_00440</name>
</gene>
<dbReference type="PROSITE" id="PS51904">
    <property type="entry name" value="GLYCOSYL_HYDROL_F25_2"/>
    <property type="match status" value="1"/>
</dbReference>
<dbReference type="EMBL" id="CP046171">
    <property type="protein sequence ID" value="QIS01000.1"/>
    <property type="molecule type" value="Genomic_DNA"/>
</dbReference>
<accession>A0A6G9XJH5</accession>
<protein>
    <recommendedName>
        <fullName evidence="6">Lysozyme</fullName>
    </recommendedName>
</protein>
<evidence type="ECO:0000256" key="1">
    <source>
        <dbReference type="ARBA" id="ARBA00010646"/>
    </source>
</evidence>
<name>A0A6G9XJH5_NOCBR</name>
<evidence type="ECO:0000313" key="4">
    <source>
        <dbReference type="EMBL" id="QIS01000.1"/>
    </source>
</evidence>
<dbReference type="SMART" id="SM00641">
    <property type="entry name" value="Glyco_25"/>
    <property type="match status" value="1"/>
</dbReference>
<dbReference type="Gene3D" id="3.20.20.80">
    <property type="entry name" value="Glycosidases"/>
    <property type="match status" value="1"/>
</dbReference>
<dbReference type="RefSeq" id="WP_167460158.1">
    <property type="nucleotide sequence ID" value="NZ_CP046171.1"/>
</dbReference>
<proteinExistence type="inferred from homology"/>
<dbReference type="GO" id="GO:0003796">
    <property type="term" value="F:lysozyme activity"/>
    <property type="evidence" value="ECO:0007669"/>
    <property type="project" value="InterPro"/>
</dbReference>
<dbReference type="GO" id="GO:0009253">
    <property type="term" value="P:peptidoglycan catabolic process"/>
    <property type="evidence" value="ECO:0007669"/>
    <property type="project" value="InterPro"/>
</dbReference>
<evidence type="ECO:0000256" key="3">
    <source>
        <dbReference type="ARBA" id="ARBA00023295"/>
    </source>
</evidence>
<dbReference type="AlphaFoldDB" id="A0A6G9XJH5"/>
<evidence type="ECO:0008006" key="6">
    <source>
        <dbReference type="Google" id="ProtNLM"/>
    </source>
</evidence>
<dbReference type="InterPro" id="IPR017853">
    <property type="entry name" value="GH"/>
</dbReference>
<dbReference type="GO" id="GO:0016998">
    <property type="term" value="P:cell wall macromolecule catabolic process"/>
    <property type="evidence" value="ECO:0007669"/>
    <property type="project" value="InterPro"/>
</dbReference>
<reference evidence="4 5" key="1">
    <citation type="journal article" date="2019" name="ACS Chem. Biol.">
        <title>Identification and Mobilization of a Cryptic Antibiotic Biosynthesis Gene Locus from a Human-Pathogenic Nocardia Isolate.</title>
        <authorList>
            <person name="Herisse M."/>
            <person name="Ishida K."/>
            <person name="Porter J.L."/>
            <person name="Howden B."/>
            <person name="Hertweck C."/>
            <person name="Stinear T.P."/>
            <person name="Pidot S.J."/>
        </authorList>
    </citation>
    <scope>NUCLEOTIDE SEQUENCE [LARGE SCALE GENOMIC DNA]</scope>
    <source>
        <strain evidence="4 5">AUSMDU00024985</strain>
    </source>
</reference>
<evidence type="ECO:0000313" key="5">
    <source>
        <dbReference type="Proteomes" id="UP000501705"/>
    </source>
</evidence>
<keyword evidence="3" id="KW-0326">Glycosidase</keyword>
<evidence type="ECO:0000256" key="2">
    <source>
        <dbReference type="ARBA" id="ARBA00022801"/>
    </source>
</evidence>
<keyword evidence="2" id="KW-0378">Hydrolase</keyword>
<dbReference type="InterPro" id="IPR002053">
    <property type="entry name" value="Glyco_hydro_25"/>
</dbReference>
<organism evidence="4 5">
    <name type="scientific">Nocardia brasiliensis</name>
    <dbReference type="NCBI Taxonomy" id="37326"/>
    <lineage>
        <taxon>Bacteria</taxon>
        <taxon>Bacillati</taxon>
        <taxon>Actinomycetota</taxon>
        <taxon>Actinomycetes</taxon>
        <taxon>Mycobacteriales</taxon>
        <taxon>Nocardiaceae</taxon>
        <taxon>Nocardia</taxon>
    </lineage>
</organism>
<comment type="similarity">
    <text evidence="1">Belongs to the glycosyl hydrolase 25 family.</text>
</comment>
<sequence length="290" mass="31337">MTVWGVDISSWQAGIRLDRVAAEGFSAVIAKATQGDYYASPEYARQKLDALGNRLRFMAYHYVDGNTGAVEQVDQYERVEPDRRVPVMLDHEDNSGGADVLRDVHAEFVRRGYAVALIYIPRWYWDRIGRPDLSGLPPIMASSYGSDQPGYASSLYPGDGSPGWAPYGGNDVAVLQFTQRARVAGLLIDAWAYRGTPAALNALFSAGSEAPAMSEAKDVQTQLRGPDLNGWPQLGDKTLVDAVADMRDQLGGPDHNFGGWPQLGGRTLVDAVAAIGEHLGLPGFAAPKAK</sequence>
<dbReference type="Proteomes" id="UP000501705">
    <property type="component" value="Chromosome"/>
</dbReference>
<dbReference type="InterPro" id="IPR018077">
    <property type="entry name" value="Glyco_hydro_fam25_subgr"/>
</dbReference>
<dbReference type="Pfam" id="PF01183">
    <property type="entry name" value="Glyco_hydro_25"/>
    <property type="match status" value="1"/>
</dbReference>